<feature type="compositionally biased region" description="Low complexity" evidence="1">
    <location>
        <begin position="1074"/>
        <end position="1097"/>
    </location>
</feature>
<feature type="region of interest" description="Disordered" evidence="1">
    <location>
        <begin position="1"/>
        <end position="52"/>
    </location>
</feature>
<dbReference type="EMBL" id="CP139965">
    <property type="protein sequence ID" value="WQD78686.1"/>
    <property type="molecule type" value="Genomic_DNA"/>
</dbReference>
<feature type="compositionally biased region" description="Low complexity" evidence="1">
    <location>
        <begin position="26"/>
        <end position="51"/>
    </location>
</feature>
<keyword evidence="3" id="KW-1185">Reference proteome</keyword>
<feature type="region of interest" description="Disordered" evidence="1">
    <location>
        <begin position="1064"/>
        <end position="1116"/>
    </location>
</feature>
<name>A0ABZ0WMW9_9BURK</name>
<reference evidence="2 3" key="1">
    <citation type="submission" date="2023-12" db="EMBL/GenBank/DDBJ databases">
        <title>Genome sequencing and assembly of bacterial species from a model synthetic community.</title>
        <authorList>
            <person name="Hogle S.L."/>
        </authorList>
    </citation>
    <scope>NUCLEOTIDE SEQUENCE [LARGE SCALE GENOMIC DNA]</scope>
    <source>
        <strain evidence="2 3">HAMBI 2494</strain>
    </source>
</reference>
<dbReference type="Proteomes" id="UP001325479">
    <property type="component" value="Chromosome"/>
</dbReference>
<proteinExistence type="predicted"/>
<dbReference type="Gene3D" id="3.90.210.10">
    <property type="entry name" value="Heat-Labile Enterotoxin, subunit A"/>
    <property type="match status" value="1"/>
</dbReference>
<gene>
    <name evidence="2" type="ORF">U0042_02970</name>
</gene>
<evidence type="ECO:0000256" key="1">
    <source>
        <dbReference type="SAM" id="MobiDB-lite"/>
    </source>
</evidence>
<evidence type="ECO:0000313" key="3">
    <source>
        <dbReference type="Proteomes" id="UP001325479"/>
    </source>
</evidence>
<protein>
    <submittedName>
        <fullName evidence="2">Uncharacterized protein</fullName>
    </submittedName>
</protein>
<feature type="compositionally biased region" description="Polar residues" evidence="1">
    <location>
        <begin position="1"/>
        <end position="18"/>
    </location>
</feature>
<accession>A0ABZ0WMW9</accession>
<dbReference type="SUPFAM" id="SSF56399">
    <property type="entry name" value="ADP-ribosylation"/>
    <property type="match status" value="1"/>
</dbReference>
<sequence length="1303" mass="138055">MSTPITGSTGHPNPTVTDDANAGHTAGNAPANGQNANGQPTAQSTPSTTAANHSTLGALANGAKRVGGKAVDATRNGLAKTDPVLAPTAAAGYELWAASNAIGAGSGLASTFSGANHATSAASAAANGIGMLPSALDVAATAVGFGNKAFKLADASKKAKTETPGSVEGRDASTALNQARGNLVRATPGAIRDVGLGSAGLAGRIYTAAHPGHSMYGDKAASVTADGALAIPSGAMYLATGALQSAKVDRGVDRTQALRSSVLNPPSARTDSQSEAMRKLDDAFASGHLSPNVYSILRTRSDAEVQRFVDNFAALGAIGQQRLAKVLHFPGEQIAMKVLNMGRTTNLNTASMRRAAREEVIDAFISKDVRPGRTAALFDELKTVRNEALGAKTSPDVVALQRTMQEAGVDASQFSPNTLKAIAASGQQAAFVARYKALSPEEKTRLQSTLHFGSWRFWKSDATLPTTKHQRSDIRAALIRQFASGASLDRLDAMKVRYNQKVLPLQTGRTHLQPAPVDTMRTHILAHQDNTLSTLKEEKRHAKIQVGYGVVNAAAGVAELAVNPGAAAGISATRAVLSPFYLAYAGRRGVVGEINSQNAKPVNAAMREEALLRALPQVHERIVAGGAQTSRLRHPQQFLRDELKLGDADIRKVQTLERDGKGAEARAFLAEKNPEANVLIALRVLSEESAGLGTDAQQQNALHFIANEAASSGNGTLACIHHLSEPDATFDALKKHLVDDVSYNPAAGIDTLARQLSKGTAIVDVGLENKARYVGQPEQDIARDLQQRFARDNPSFATRLFTADLFGGGDRAIAARNMLRDFRFSETEIAQLQGMGKQDAATWLEGHLFGENLRRRFSTQMLDQGGRDAAAQAVDHMPQHEADAREPLTWRHNLERAGINVIDNAGTPGLDSMLHALYQHMSGKTDSSSSAMQRKVMDARRRVIAEVTQGQPGAHVDVTQHRDAIVRIAGQVFGKPGATVKIVNASGQGQAERVGAGRDNARAPVAAVLCYDGQTGRTFALHGGDAERLRMRVSPEPPQVPMPALEEEGAFTQSVFAELGMSPAERSAGSPMLSRSTSASSSSSSASSLSASTVSDTRTQPPADTPIHTHDDLHRFVTGGRQVGTVVETGRSDLLADRNRLFEFQGLVFRGDSRPPQQIRNDGGFRSRNDLSVPANRLEAQGLAAGKGATGQSGVSTAKQIEHALPYCNSGERDGYIYIVDTRRLPPTEHAYDMAGITMENGYKNTDETGGEVNVTHIPNSAIVGWLSVEDADDVIDHPQGVGSIANIQNRIHLNPDYTNAQP</sequence>
<dbReference type="RefSeq" id="WP_114809791.1">
    <property type="nucleotide sequence ID" value="NZ_CP139965.1"/>
</dbReference>
<evidence type="ECO:0000313" key="2">
    <source>
        <dbReference type="EMBL" id="WQD78686.1"/>
    </source>
</evidence>
<organism evidence="2 3">
    <name type="scientific">Paraburkholderia kururiensis</name>
    <dbReference type="NCBI Taxonomy" id="984307"/>
    <lineage>
        <taxon>Bacteria</taxon>
        <taxon>Pseudomonadati</taxon>
        <taxon>Pseudomonadota</taxon>
        <taxon>Betaproteobacteria</taxon>
        <taxon>Burkholderiales</taxon>
        <taxon>Burkholderiaceae</taxon>
        <taxon>Paraburkholderia</taxon>
    </lineage>
</organism>